<evidence type="ECO:0000313" key="2">
    <source>
        <dbReference type="EMBL" id="MFC5970094.1"/>
    </source>
</evidence>
<proteinExistence type="predicted"/>
<comment type="caution">
    <text evidence="2">The sequence shown here is derived from an EMBL/GenBank/DDBJ whole genome shotgun (WGS) entry which is preliminary data.</text>
</comment>
<feature type="compositionally biased region" description="Polar residues" evidence="1">
    <location>
        <begin position="43"/>
        <end position="53"/>
    </location>
</feature>
<dbReference type="EMBL" id="JBHSQH010000001">
    <property type="protein sequence ID" value="MFC5970094.1"/>
    <property type="molecule type" value="Genomic_DNA"/>
</dbReference>
<organism evidence="2 3">
    <name type="scientific">Halomarina salina</name>
    <dbReference type="NCBI Taxonomy" id="1872699"/>
    <lineage>
        <taxon>Archaea</taxon>
        <taxon>Methanobacteriati</taxon>
        <taxon>Methanobacteriota</taxon>
        <taxon>Stenosarchaea group</taxon>
        <taxon>Halobacteria</taxon>
        <taxon>Halobacteriales</taxon>
        <taxon>Natronomonadaceae</taxon>
        <taxon>Halomarina</taxon>
    </lineage>
</organism>
<protein>
    <recommendedName>
        <fullName evidence="4">DUF1059 domain-containing protein</fullName>
    </recommendedName>
</protein>
<evidence type="ECO:0000256" key="1">
    <source>
        <dbReference type="SAM" id="MobiDB-lite"/>
    </source>
</evidence>
<name>A0ABD5RIG4_9EURY</name>
<accession>A0ABD5RIG4</accession>
<dbReference type="RefSeq" id="WP_247418751.1">
    <property type="nucleotide sequence ID" value="NZ_JALLGW010000002.1"/>
</dbReference>
<evidence type="ECO:0008006" key="4">
    <source>
        <dbReference type="Google" id="ProtNLM"/>
    </source>
</evidence>
<sequence>MAFRITCPTCGFEGETHNREVAESLREMHLGRAPDHPVEIEPTRTTVEPVSDE</sequence>
<gene>
    <name evidence="2" type="ORF">ACFPYI_02000</name>
</gene>
<keyword evidence="3" id="KW-1185">Reference proteome</keyword>
<evidence type="ECO:0000313" key="3">
    <source>
        <dbReference type="Proteomes" id="UP001596099"/>
    </source>
</evidence>
<dbReference type="Proteomes" id="UP001596099">
    <property type="component" value="Unassembled WGS sequence"/>
</dbReference>
<reference evidence="2 3" key="1">
    <citation type="journal article" date="2019" name="Int. J. Syst. Evol. Microbiol.">
        <title>The Global Catalogue of Microorganisms (GCM) 10K type strain sequencing project: providing services to taxonomists for standard genome sequencing and annotation.</title>
        <authorList>
            <consortium name="The Broad Institute Genomics Platform"/>
            <consortium name="The Broad Institute Genome Sequencing Center for Infectious Disease"/>
            <person name="Wu L."/>
            <person name="Ma J."/>
        </authorList>
    </citation>
    <scope>NUCLEOTIDE SEQUENCE [LARGE SCALE GENOMIC DNA]</scope>
    <source>
        <strain evidence="2 3">CGMCC 1.12543</strain>
    </source>
</reference>
<dbReference type="AlphaFoldDB" id="A0ABD5RIG4"/>
<feature type="compositionally biased region" description="Basic and acidic residues" evidence="1">
    <location>
        <begin position="32"/>
        <end position="42"/>
    </location>
</feature>
<feature type="region of interest" description="Disordered" evidence="1">
    <location>
        <begin position="32"/>
        <end position="53"/>
    </location>
</feature>